<sequence length="70" mass="7962">MRKDNLISFCSSLSLSVDKQWEEEETPGRLSTNDPKLNIAKGDEWDDDDARASTTTILETEKRSKAEKET</sequence>
<organism evidence="2 3">
    <name type="scientific">Steinernema carpocapsae</name>
    <name type="common">Entomopathogenic nematode</name>
    <dbReference type="NCBI Taxonomy" id="34508"/>
    <lineage>
        <taxon>Eukaryota</taxon>
        <taxon>Metazoa</taxon>
        <taxon>Ecdysozoa</taxon>
        <taxon>Nematoda</taxon>
        <taxon>Chromadorea</taxon>
        <taxon>Rhabditida</taxon>
        <taxon>Tylenchina</taxon>
        <taxon>Panagrolaimomorpha</taxon>
        <taxon>Strongyloidoidea</taxon>
        <taxon>Steinernematidae</taxon>
        <taxon>Steinernema</taxon>
    </lineage>
</organism>
<protein>
    <submittedName>
        <fullName evidence="2">Uncharacterized protein</fullName>
    </submittedName>
</protein>
<name>A0A4U5MRL9_STECR</name>
<evidence type="ECO:0000313" key="2">
    <source>
        <dbReference type="EMBL" id="TKR72300.1"/>
    </source>
</evidence>
<feature type="compositionally biased region" description="Basic and acidic residues" evidence="1">
    <location>
        <begin position="59"/>
        <end position="70"/>
    </location>
</feature>
<accession>A0A4U5MRL9</accession>
<evidence type="ECO:0000313" key="3">
    <source>
        <dbReference type="Proteomes" id="UP000298663"/>
    </source>
</evidence>
<gene>
    <name evidence="2" type="ORF">L596_019771</name>
</gene>
<feature type="region of interest" description="Disordered" evidence="1">
    <location>
        <begin position="20"/>
        <end position="70"/>
    </location>
</feature>
<reference evidence="2 3" key="2">
    <citation type="journal article" date="2019" name="G3 (Bethesda)">
        <title>Hybrid Assembly of the Genome of the Entomopathogenic Nematode Steinernema carpocapsae Identifies the X-Chromosome.</title>
        <authorList>
            <person name="Serra L."/>
            <person name="Macchietto M."/>
            <person name="Macias-Munoz A."/>
            <person name="McGill C.J."/>
            <person name="Rodriguez I.M."/>
            <person name="Rodriguez B."/>
            <person name="Murad R."/>
            <person name="Mortazavi A."/>
        </authorList>
    </citation>
    <scope>NUCLEOTIDE SEQUENCE [LARGE SCALE GENOMIC DNA]</scope>
    <source>
        <strain evidence="2 3">ALL</strain>
    </source>
</reference>
<dbReference type="Proteomes" id="UP000298663">
    <property type="component" value="Unassembled WGS sequence"/>
</dbReference>
<dbReference type="EMBL" id="AZBU02000006">
    <property type="protein sequence ID" value="TKR72300.1"/>
    <property type="molecule type" value="Genomic_DNA"/>
</dbReference>
<dbReference type="AlphaFoldDB" id="A0A4U5MRL9"/>
<evidence type="ECO:0000256" key="1">
    <source>
        <dbReference type="SAM" id="MobiDB-lite"/>
    </source>
</evidence>
<proteinExistence type="predicted"/>
<reference evidence="2 3" key="1">
    <citation type="journal article" date="2015" name="Genome Biol.">
        <title>Comparative genomics of Steinernema reveals deeply conserved gene regulatory networks.</title>
        <authorList>
            <person name="Dillman A.R."/>
            <person name="Macchietto M."/>
            <person name="Porter C.F."/>
            <person name="Rogers A."/>
            <person name="Williams B."/>
            <person name="Antoshechkin I."/>
            <person name="Lee M.M."/>
            <person name="Goodwin Z."/>
            <person name="Lu X."/>
            <person name="Lewis E.E."/>
            <person name="Goodrich-Blair H."/>
            <person name="Stock S.P."/>
            <person name="Adams B.J."/>
            <person name="Sternberg P.W."/>
            <person name="Mortazavi A."/>
        </authorList>
    </citation>
    <scope>NUCLEOTIDE SEQUENCE [LARGE SCALE GENOMIC DNA]</scope>
    <source>
        <strain evidence="2 3">ALL</strain>
    </source>
</reference>
<keyword evidence="3" id="KW-1185">Reference proteome</keyword>
<comment type="caution">
    <text evidence="2">The sequence shown here is derived from an EMBL/GenBank/DDBJ whole genome shotgun (WGS) entry which is preliminary data.</text>
</comment>